<dbReference type="STRING" id="1163406.A0A0L0N0P2"/>
<dbReference type="GO" id="GO:0031418">
    <property type="term" value="F:L-ascorbic acid binding"/>
    <property type="evidence" value="ECO:0007669"/>
    <property type="project" value="InterPro"/>
</dbReference>
<dbReference type="Proteomes" id="UP000036947">
    <property type="component" value="Unassembled WGS sequence"/>
</dbReference>
<dbReference type="PANTHER" id="PTHR10869:SF241">
    <property type="entry name" value="FE2OG DIOXYGENASE DOMAIN-CONTAINING PROTEIN"/>
    <property type="match status" value="1"/>
</dbReference>
<organism evidence="7 8">
    <name type="scientific">Tolypocladium ophioglossoides (strain CBS 100239)</name>
    <name type="common">Snaketongue truffleclub</name>
    <name type="synonym">Elaphocordyceps ophioglossoides</name>
    <dbReference type="NCBI Taxonomy" id="1163406"/>
    <lineage>
        <taxon>Eukaryota</taxon>
        <taxon>Fungi</taxon>
        <taxon>Dikarya</taxon>
        <taxon>Ascomycota</taxon>
        <taxon>Pezizomycotina</taxon>
        <taxon>Sordariomycetes</taxon>
        <taxon>Hypocreomycetidae</taxon>
        <taxon>Hypocreales</taxon>
        <taxon>Ophiocordycipitaceae</taxon>
        <taxon>Tolypocladium</taxon>
    </lineage>
</organism>
<evidence type="ECO:0000256" key="3">
    <source>
        <dbReference type="ARBA" id="ARBA00022964"/>
    </source>
</evidence>
<protein>
    <recommendedName>
        <fullName evidence="6">Prolyl 4-hydroxylase alpha subunit domain-containing protein</fullName>
    </recommendedName>
</protein>
<accession>A0A0L0N0P2</accession>
<dbReference type="PANTHER" id="PTHR10869">
    <property type="entry name" value="PROLYL 4-HYDROXYLASE ALPHA SUBUNIT"/>
    <property type="match status" value="1"/>
</dbReference>
<evidence type="ECO:0000313" key="8">
    <source>
        <dbReference type="Proteomes" id="UP000036947"/>
    </source>
</evidence>
<keyword evidence="8" id="KW-1185">Reference proteome</keyword>
<feature type="domain" description="Prolyl 4-hydroxylase alpha subunit" evidence="6">
    <location>
        <begin position="63"/>
        <end position="274"/>
    </location>
</feature>
<sequence length="285" mass="31785">MPNKRPLSRNIRPPNLNNKPVQTSCISNLIAIPPDFLTTPSAKPITSTPISFSASPLLEYVGHTAILLANVLSPEECQHLIALAEASVVKQHPEESPWKPALVSMGPGWEVAAPSYRDSDRIVWDEQAVVDRIWARCAQAEGLSELLAEVPSKRGEGSGKWTFRGLNNRMRFLKYSPGQYFKPHCDGPYYCTADGHDFRTHYTVHLYLNDSAKESATGEGHVVGATSFLSRDEKRRLDVDPKAGSVLIFQHAGLYHEGARLEAGTKYTVRMDILYKWEQNELVTL</sequence>
<evidence type="ECO:0000256" key="4">
    <source>
        <dbReference type="ARBA" id="ARBA00023002"/>
    </source>
</evidence>
<keyword evidence="5" id="KW-0408">Iron</keyword>
<dbReference type="InterPro" id="IPR006620">
    <property type="entry name" value="Pro_4_hyd_alph"/>
</dbReference>
<evidence type="ECO:0000259" key="6">
    <source>
        <dbReference type="SMART" id="SM00702"/>
    </source>
</evidence>
<dbReference type="SMART" id="SM00702">
    <property type="entry name" value="P4Hc"/>
    <property type="match status" value="1"/>
</dbReference>
<proteinExistence type="predicted"/>
<evidence type="ECO:0000256" key="5">
    <source>
        <dbReference type="ARBA" id="ARBA00023004"/>
    </source>
</evidence>
<keyword evidence="3" id="KW-0223">Dioxygenase</keyword>
<comment type="caution">
    <text evidence="7">The sequence shown here is derived from an EMBL/GenBank/DDBJ whole genome shotgun (WGS) entry which is preliminary data.</text>
</comment>
<comment type="cofactor">
    <cofactor evidence="1">
        <name>L-ascorbate</name>
        <dbReference type="ChEBI" id="CHEBI:38290"/>
    </cofactor>
</comment>
<gene>
    <name evidence="7" type="ORF">TOPH_07778</name>
</gene>
<dbReference type="InterPro" id="IPR045054">
    <property type="entry name" value="P4HA-like"/>
</dbReference>
<dbReference type="InterPro" id="IPR044862">
    <property type="entry name" value="Pro_4_hyd_alph_FE2OG_OXY"/>
</dbReference>
<dbReference type="GO" id="GO:0004656">
    <property type="term" value="F:procollagen-proline 4-dioxygenase activity"/>
    <property type="evidence" value="ECO:0007669"/>
    <property type="project" value="TreeGrafter"/>
</dbReference>
<dbReference type="OrthoDB" id="69177at2759"/>
<dbReference type="GO" id="GO:0005783">
    <property type="term" value="C:endoplasmic reticulum"/>
    <property type="evidence" value="ECO:0007669"/>
    <property type="project" value="TreeGrafter"/>
</dbReference>
<dbReference type="AlphaFoldDB" id="A0A0L0N0P2"/>
<dbReference type="Gene3D" id="2.60.120.620">
    <property type="entry name" value="q2cbj1_9rhob like domain"/>
    <property type="match status" value="1"/>
</dbReference>
<name>A0A0L0N0P2_TOLOC</name>
<keyword evidence="2" id="KW-0479">Metal-binding</keyword>
<dbReference type="EMBL" id="LFRF01000034">
    <property type="protein sequence ID" value="KND87584.1"/>
    <property type="molecule type" value="Genomic_DNA"/>
</dbReference>
<evidence type="ECO:0000256" key="1">
    <source>
        <dbReference type="ARBA" id="ARBA00001961"/>
    </source>
</evidence>
<dbReference type="Pfam" id="PF13640">
    <property type="entry name" value="2OG-FeII_Oxy_3"/>
    <property type="match status" value="1"/>
</dbReference>
<dbReference type="SUPFAM" id="SSF51197">
    <property type="entry name" value="Clavaminate synthase-like"/>
    <property type="match status" value="1"/>
</dbReference>
<evidence type="ECO:0000313" key="7">
    <source>
        <dbReference type="EMBL" id="KND87584.1"/>
    </source>
</evidence>
<evidence type="ECO:0000256" key="2">
    <source>
        <dbReference type="ARBA" id="ARBA00022723"/>
    </source>
</evidence>
<dbReference type="GO" id="GO:0005506">
    <property type="term" value="F:iron ion binding"/>
    <property type="evidence" value="ECO:0007669"/>
    <property type="project" value="InterPro"/>
</dbReference>
<reference evidence="7 8" key="1">
    <citation type="journal article" date="2015" name="BMC Genomics">
        <title>The genome of the truffle-parasite Tolypocladium ophioglossoides and the evolution of antifungal peptaibiotics.</title>
        <authorList>
            <person name="Quandt C.A."/>
            <person name="Bushley K.E."/>
            <person name="Spatafora J.W."/>
        </authorList>
    </citation>
    <scope>NUCLEOTIDE SEQUENCE [LARGE SCALE GENOMIC DNA]</scope>
    <source>
        <strain evidence="7 8">CBS 100239</strain>
    </source>
</reference>
<keyword evidence="4" id="KW-0560">Oxidoreductase</keyword>